<evidence type="ECO:0000313" key="3">
    <source>
        <dbReference type="Proteomes" id="UP001596425"/>
    </source>
</evidence>
<comment type="caution">
    <text evidence="2">The sequence shown here is derived from an EMBL/GenBank/DDBJ whole genome shotgun (WGS) entry which is preliminary data.</text>
</comment>
<evidence type="ECO:0000313" key="2">
    <source>
        <dbReference type="EMBL" id="MFC6633508.1"/>
    </source>
</evidence>
<dbReference type="EMBL" id="JBHSVR010000001">
    <property type="protein sequence ID" value="MFC6633508.1"/>
    <property type="molecule type" value="Genomic_DNA"/>
</dbReference>
<keyword evidence="3" id="KW-1185">Reference proteome</keyword>
<feature type="domain" description="DUF6316" evidence="1">
    <location>
        <begin position="9"/>
        <end position="53"/>
    </location>
</feature>
<dbReference type="Pfam" id="PF19837">
    <property type="entry name" value="DUF6316"/>
    <property type="match status" value="1"/>
</dbReference>
<reference evidence="3" key="1">
    <citation type="journal article" date="2019" name="Int. J. Syst. Evol. Microbiol.">
        <title>The Global Catalogue of Microorganisms (GCM) 10K type strain sequencing project: providing services to taxonomists for standard genome sequencing and annotation.</title>
        <authorList>
            <consortium name="The Broad Institute Genomics Platform"/>
            <consortium name="The Broad Institute Genome Sequencing Center for Infectious Disease"/>
            <person name="Wu L."/>
            <person name="Ma J."/>
        </authorList>
    </citation>
    <scope>NUCLEOTIDE SEQUENCE [LARGE SCALE GENOMIC DNA]</scope>
    <source>
        <strain evidence="3">CGMCC 1.13718</strain>
    </source>
</reference>
<dbReference type="Proteomes" id="UP001596425">
    <property type="component" value="Unassembled WGS sequence"/>
</dbReference>
<gene>
    <name evidence="2" type="ORF">ACFQBM_09460</name>
</gene>
<proteinExistence type="predicted"/>
<dbReference type="InterPro" id="IPR045630">
    <property type="entry name" value="DUF6316"/>
</dbReference>
<sequence length="87" mass="10353">MQKYRAGEEGQPLPPRSDRFYKLGDDWYFQVRGGACFGPYPCRDEAERAVRFYFYPPRVTYGKQQKGAVIHPFGSQRAKHWRRNHKI</sequence>
<protein>
    <submittedName>
        <fullName evidence="2">DUF6316 family protein</fullName>
    </submittedName>
</protein>
<evidence type="ECO:0000259" key="1">
    <source>
        <dbReference type="Pfam" id="PF19837"/>
    </source>
</evidence>
<dbReference type="RefSeq" id="WP_193192924.1">
    <property type="nucleotide sequence ID" value="NZ_JACZFR010000036.1"/>
</dbReference>
<accession>A0ABW1YNR2</accession>
<organism evidence="2 3">
    <name type="scientific">Microbulbifer taiwanensis</name>
    <dbReference type="NCBI Taxonomy" id="986746"/>
    <lineage>
        <taxon>Bacteria</taxon>
        <taxon>Pseudomonadati</taxon>
        <taxon>Pseudomonadota</taxon>
        <taxon>Gammaproteobacteria</taxon>
        <taxon>Cellvibrionales</taxon>
        <taxon>Microbulbiferaceae</taxon>
        <taxon>Microbulbifer</taxon>
    </lineage>
</organism>
<name>A0ABW1YNR2_9GAMM</name>